<reference evidence="1" key="2">
    <citation type="journal article" date="2021" name="PeerJ">
        <title>Extensive microbial diversity within the chicken gut microbiome revealed by metagenomics and culture.</title>
        <authorList>
            <person name="Gilroy R."/>
            <person name="Ravi A."/>
            <person name="Getino M."/>
            <person name="Pursley I."/>
            <person name="Horton D.L."/>
            <person name="Alikhan N.F."/>
            <person name="Baker D."/>
            <person name="Gharbi K."/>
            <person name="Hall N."/>
            <person name="Watson M."/>
            <person name="Adriaenssens E.M."/>
            <person name="Foster-Nyarko E."/>
            <person name="Jarju S."/>
            <person name="Secka A."/>
            <person name="Antonio M."/>
            <person name="Oren A."/>
            <person name="Chaudhuri R.R."/>
            <person name="La Ragione R."/>
            <person name="Hildebrand F."/>
            <person name="Pallen M.J."/>
        </authorList>
    </citation>
    <scope>NUCLEOTIDE SEQUENCE</scope>
    <source>
        <strain evidence="1">ChiBcolR7-354</strain>
    </source>
</reference>
<organism evidence="1 2">
    <name type="scientific">Candidatus Scatomorpha intestinavium</name>
    <dbReference type="NCBI Taxonomy" id="2840922"/>
    <lineage>
        <taxon>Bacteria</taxon>
        <taxon>Bacillati</taxon>
        <taxon>Bacillota</taxon>
        <taxon>Clostridia</taxon>
        <taxon>Eubacteriales</taxon>
        <taxon>Candidatus Scatomorpha</taxon>
    </lineage>
</organism>
<comment type="caution">
    <text evidence="1">The sequence shown here is derived from an EMBL/GenBank/DDBJ whole genome shotgun (WGS) entry which is preliminary data.</text>
</comment>
<dbReference type="AlphaFoldDB" id="A0A9D1CSA5"/>
<dbReference type="Proteomes" id="UP000824262">
    <property type="component" value="Unassembled WGS sequence"/>
</dbReference>
<evidence type="ECO:0000313" key="1">
    <source>
        <dbReference type="EMBL" id="HIQ78637.1"/>
    </source>
</evidence>
<evidence type="ECO:0000313" key="2">
    <source>
        <dbReference type="Proteomes" id="UP000824262"/>
    </source>
</evidence>
<proteinExistence type="predicted"/>
<accession>A0A9D1CSA5</accession>
<reference evidence="1" key="1">
    <citation type="submission" date="2020-10" db="EMBL/GenBank/DDBJ databases">
        <authorList>
            <person name="Gilroy R."/>
        </authorList>
    </citation>
    <scope>NUCLEOTIDE SEQUENCE</scope>
    <source>
        <strain evidence="1">ChiBcolR7-354</strain>
    </source>
</reference>
<sequence length="771" mass="84067">MQCAVAANTGLDMMYHAAKIWHVNGKTAVYVMDLATAEVANCPADKKTDYSIGENTKGDKVELYEIATVDNTALDKSYGKVTVGYTYALDELGTRSETKKTTVIGNEGAVDNDDIKTDISKINRGDAIIYIKAESTTSDGEGYHVSAVSYTKATIKDYSKVKKTVTLDNGDVLSASKFFNGDWSDVGFGTTVTITLDTHGHFIDFDAKSAKVIGYFTGTIRNSTAHDVWYSDAAFAAQFVNITTGDTEEVPVSAEWVSTHGSYVTGEYKGYYDITDTIYGSDNYYPTVVSESNNIYASSYVFDDGIRFDATTYKIGGVHNVTGDVYFDNDTVTFIIANNRGSKLSIEKYTGTEEMLAAYSENYPVAAITLRNLAVTGHFDDQGTFYADVIFAFDGAESVSSGTLFYPENVTADVYPGGLYRFEGGYMNGTEFLSDSVIRNTNATITRGFYTFTVNSAGVWTLTESNAYEYTRVTVRPVSDTKMYITSNNTGVEREVLADAKIVDLRSGAGTDVDSIKELSDLYYKNNNEYHNAKVILAYTWDASNKVNVIYVLDAGLYRSTEVKLSDELVAAGWTFADGDTSKMFYDDDCATTYYLVNENLDLSGISYQFPVTTKLNKDAAVEQNAPVETTTVGTETVSAIKVTVDQPSMDPGDDFVIEIGGLTNKVAMDFDVAAGMDAYYGIDFEAIAAGKYVYGTPIKVAVTVKLDTNGNQLDLTFGNTSIEDTFADMVVEHIDTIDNGATYQVVTLTVYPLGNGTWTLESAVFSDTVG</sequence>
<protein>
    <submittedName>
        <fullName evidence="1">Uncharacterized protein</fullName>
    </submittedName>
</protein>
<gene>
    <name evidence="1" type="ORF">IAB77_05195</name>
</gene>
<dbReference type="EMBL" id="DVGA01000049">
    <property type="protein sequence ID" value="HIQ78637.1"/>
    <property type="molecule type" value="Genomic_DNA"/>
</dbReference>
<name>A0A9D1CSA5_9FIRM</name>